<keyword evidence="6" id="KW-0720">Serine protease</keyword>
<keyword evidence="7" id="KW-1015">Disulfide bond</keyword>
<comment type="subcellular location">
    <subcellularLocation>
        <location evidence="1">Secreted</location>
    </subcellularLocation>
</comment>
<dbReference type="InterPro" id="IPR033116">
    <property type="entry name" value="TRYPSIN_SER"/>
</dbReference>
<evidence type="ECO:0000256" key="6">
    <source>
        <dbReference type="ARBA" id="ARBA00022825"/>
    </source>
</evidence>
<dbReference type="InterPro" id="IPR050127">
    <property type="entry name" value="Serine_Proteases_S1"/>
</dbReference>
<name>A0A821Y0I8_9NEOP</name>
<keyword evidence="4" id="KW-0732">Signal</keyword>
<dbReference type="OrthoDB" id="10051896at2759"/>
<dbReference type="AlphaFoldDB" id="A0A821Y0I8"/>
<dbReference type="SUPFAM" id="SSF50494">
    <property type="entry name" value="Trypsin-like serine proteases"/>
    <property type="match status" value="1"/>
</dbReference>
<keyword evidence="2" id="KW-0964">Secreted</keyword>
<organism evidence="10 11">
    <name type="scientific">Pieris macdunnoughi</name>
    <dbReference type="NCBI Taxonomy" id="345717"/>
    <lineage>
        <taxon>Eukaryota</taxon>
        <taxon>Metazoa</taxon>
        <taxon>Ecdysozoa</taxon>
        <taxon>Arthropoda</taxon>
        <taxon>Hexapoda</taxon>
        <taxon>Insecta</taxon>
        <taxon>Pterygota</taxon>
        <taxon>Neoptera</taxon>
        <taxon>Endopterygota</taxon>
        <taxon>Lepidoptera</taxon>
        <taxon>Glossata</taxon>
        <taxon>Ditrysia</taxon>
        <taxon>Papilionoidea</taxon>
        <taxon>Pieridae</taxon>
        <taxon>Pierinae</taxon>
        <taxon>Pieris</taxon>
    </lineage>
</organism>
<dbReference type="PROSITE" id="PS00135">
    <property type="entry name" value="TRYPSIN_SER"/>
    <property type="match status" value="1"/>
</dbReference>
<dbReference type="SMART" id="SM00020">
    <property type="entry name" value="Tryp_SPc"/>
    <property type="match status" value="1"/>
</dbReference>
<evidence type="ECO:0000256" key="8">
    <source>
        <dbReference type="ARBA" id="ARBA00023180"/>
    </source>
</evidence>
<evidence type="ECO:0000256" key="7">
    <source>
        <dbReference type="ARBA" id="ARBA00023157"/>
    </source>
</evidence>
<dbReference type="InterPro" id="IPR043504">
    <property type="entry name" value="Peptidase_S1_PA_chymotrypsin"/>
</dbReference>
<evidence type="ECO:0000313" key="11">
    <source>
        <dbReference type="Proteomes" id="UP000663880"/>
    </source>
</evidence>
<reference evidence="10" key="1">
    <citation type="submission" date="2021-02" db="EMBL/GenBank/DDBJ databases">
        <authorList>
            <person name="Steward A R."/>
        </authorList>
    </citation>
    <scope>NUCLEOTIDE SEQUENCE</scope>
</reference>
<sequence>MKNLNNVRVVAGTIDKSAMIILYKPAHEHWRRIQYFYKHEQYNHTYLKHDLAILQVSKDFIVTDTVHPIRLYSENEDKLQANDLCLVSGFGLKEENKPARKLEMVCVPILSKIYCEWFYSSRYLHLSVLCAGAQGKDSCQGDSGGPLVCRGVLAGVVSWGGICGVHPGVYTSISYYTSGHNVFRYRLTSSLSRRAPELNP</sequence>
<dbReference type="EMBL" id="CAJOBZ010000073">
    <property type="protein sequence ID" value="CAF4951066.1"/>
    <property type="molecule type" value="Genomic_DNA"/>
</dbReference>
<accession>A0A821Y0I8</accession>
<dbReference type="GO" id="GO:0006508">
    <property type="term" value="P:proteolysis"/>
    <property type="evidence" value="ECO:0007669"/>
    <property type="project" value="UniProtKB-KW"/>
</dbReference>
<dbReference type="Pfam" id="PF00089">
    <property type="entry name" value="Trypsin"/>
    <property type="match status" value="1"/>
</dbReference>
<keyword evidence="8" id="KW-0325">Glycoprotein</keyword>
<evidence type="ECO:0000256" key="3">
    <source>
        <dbReference type="ARBA" id="ARBA00022670"/>
    </source>
</evidence>
<dbReference type="InterPro" id="IPR001314">
    <property type="entry name" value="Peptidase_S1A"/>
</dbReference>
<dbReference type="PRINTS" id="PR00722">
    <property type="entry name" value="CHYMOTRYPSIN"/>
</dbReference>
<dbReference type="PANTHER" id="PTHR24264">
    <property type="entry name" value="TRYPSIN-RELATED"/>
    <property type="match status" value="1"/>
</dbReference>
<proteinExistence type="predicted"/>
<evidence type="ECO:0000313" key="10">
    <source>
        <dbReference type="EMBL" id="CAF4951066.1"/>
    </source>
</evidence>
<dbReference type="PANTHER" id="PTHR24264:SF65">
    <property type="entry name" value="SRCR DOMAIN-CONTAINING PROTEIN"/>
    <property type="match status" value="1"/>
</dbReference>
<protein>
    <recommendedName>
        <fullName evidence="9">Peptidase S1 domain-containing protein</fullName>
    </recommendedName>
</protein>
<evidence type="ECO:0000256" key="5">
    <source>
        <dbReference type="ARBA" id="ARBA00022801"/>
    </source>
</evidence>
<comment type="caution">
    <text evidence="10">The sequence shown here is derived from an EMBL/GenBank/DDBJ whole genome shotgun (WGS) entry which is preliminary data.</text>
</comment>
<feature type="domain" description="Peptidase S1" evidence="9">
    <location>
        <begin position="1"/>
        <end position="192"/>
    </location>
</feature>
<dbReference type="GO" id="GO:0004252">
    <property type="term" value="F:serine-type endopeptidase activity"/>
    <property type="evidence" value="ECO:0007669"/>
    <property type="project" value="InterPro"/>
</dbReference>
<keyword evidence="5" id="KW-0378">Hydrolase</keyword>
<dbReference type="Gene3D" id="2.40.10.10">
    <property type="entry name" value="Trypsin-like serine proteases"/>
    <property type="match status" value="1"/>
</dbReference>
<gene>
    <name evidence="10" type="ORF">PMACD_LOCUS15691</name>
</gene>
<dbReference type="FunFam" id="2.40.10.10:FF:000054">
    <property type="entry name" value="Complement C1r subcomponent"/>
    <property type="match status" value="1"/>
</dbReference>
<keyword evidence="3" id="KW-0645">Protease</keyword>
<dbReference type="InterPro" id="IPR001254">
    <property type="entry name" value="Trypsin_dom"/>
</dbReference>
<evidence type="ECO:0000256" key="1">
    <source>
        <dbReference type="ARBA" id="ARBA00004613"/>
    </source>
</evidence>
<evidence type="ECO:0000259" key="9">
    <source>
        <dbReference type="PROSITE" id="PS50240"/>
    </source>
</evidence>
<dbReference type="PROSITE" id="PS50240">
    <property type="entry name" value="TRYPSIN_DOM"/>
    <property type="match status" value="1"/>
</dbReference>
<dbReference type="CDD" id="cd00190">
    <property type="entry name" value="Tryp_SPc"/>
    <property type="match status" value="1"/>
</dbReference>
<evidence type="ECO:0000256" key="2">
    <source>
        <dbReference type="ARBA" id="ARBA00022525"/>
    </source>
</evidence>
<evidence type="ECO:0000256" key="4">
    <source>
        <dbReference type="ARBA" id="ARBA00022729"/>
    </source>
</evidence>
<dbReference type="Proteomes" id="UP000663880">
    <property type="component" value="Unassembled WGS sequence"/>
</dbReference>
<dbReference type="GO" id="GO:0005615">
    <property type="term" value="C:extracellular space"/>
    <property type="evidence" value="ECO:0007669"/>
    <property type="project" value="TreeGrafter"/>
</dbReference>
<keyword evidence="11" id="KW-1185">Reference proteome</keyword>
<dbReference type="InterPro" id="IPR009003">
    <property type="entry name" value="Peptidase_S1_PA"/>
</dbReference>